<feature type="domain" description="Mce/MlaD" evidence="2">
    <location>
        <begin position="41"/>
        <end position="115"/>
    </location>
</feature>
<feature type="domain" description="Mammalian cell entry C-terminal" evidence="3">
    <location>
        <begin position="121"/>
        <end position="309"/>
    </location>
</feature>
<evidence type="ECO:0000313" key="4">
    <source>
        <dbReference type="EMBL" id="GAA0550160.1"/>
    </source>
</evidence>
<keyword evidence="1" id="KW-0812">Transmembrane</keyword>
<name>A0ABN1DS32_SACER</name>
<keyword evidence="1" id="KW-1133">Transmembrane helix</keyword>
<dbReference type="Pfam" id="PF02470">
    <property type="entry name" value="MlaD"/>
    <property type="match status" value="1"/>
</dbReference>
<dbReference type="InterPro" id="IPR052336">
    <property type="entry name" value="MlaD_Phospholipid_Transporter"/>
</dbReference>
<dbReference type="Pfam" id="PF11887">
    <property type="entry name" value="Mce4_CUP1"/>
    <property type="match status" value="1"/>
</dbReference>
<gene>
    <name evidence="4" type="ORF">GCM10009533_55830</name>
</gene>
<dbReference type="InterPro" id="IPR003399">
    <property type="entry name" value="Mce/MlaD"/>
</dbReference>
<feature type="transmembrane region" description="Helical" evidence="1">
    <location>
        <begin position="15"/>
        <end position="36"/>
    </location>
</feature>
<dbReference type="NCBIfam" id="TIGR00996">
    <property type="entry name" value="Mtu_fam_mce"/>
    <property type="match status" value="1"/>
</dbReference>
<dbReference type="Proteomes" id="UP001500729">
    <property type="component" value="Unassembled WGS sequence"/>
</dbReference>
<protein>
    <submittedName>
        <fullName evidence="4">MCE family protein</fullName>
    </submittedName>
</protein>
<evidence type="ECO:0000256" key="1">
    <source>
        <dbReference type="SAM" id="Phobius"/>
    </source>
</evidence>
<reference evidence="4 5" key="1">
    <citation type="journal article" date="2019" name="Int. J. Syst. Evol. Microbiol.">
        <title>The Global Catalogue of Microorganisms (GCM) 10K type strain sequencing project: providing services to taxonomists for standard genome sequencing and annotation.</title>
        <authorList>
            <consortium name="The Broad Institute Genomics Platform"/>
            <consortium name="The Broad Institute Genome Sequencing Center for Infectious Disease"/>
            <person name="Wu L."/>
            <person name="Ma J."/>
        </authorList>
    </citation>
    <scope>NUCLEOTIDE SEQUENCE [LARGE SCALE GENOMIC DNA]</scope>
    <source>
        <strain evidence="4 5">JCM 10303</strain>
    </source>
</reference>
<keyword evidence="5" id="KW-1185">Reference proteome</keyword>
<dbReference type="PANTHER" id="PTHR33371">
    <property type="entry name" value="INTERMEMBRANE PHOSPHOLIPID TRANSPORT SYSTEM BINDING PROTEIN MLAD-RELATED"/>
    <property type="match status" value="1"/>
</dbReference>
<dbReference type="PANTHER" id="PTHR33371:SF4">
    <property type="entry name" value="INTERMEMBRANE PHOSPHOLIPID TRANSPORT SYSTEM BINDING PROTEIN MLAD"/>
    <property type="match status" value="1"/>
</dbReference>
<dbReference type="InterPro" id="IPR024516">
    <property type="entry name" value="Mce_C"/>
</dbReference>
<accession>A0ABN1DS32</accession>
<dbReference type="RefSeq" id="WP_009950524.1">
    <property type="nucleotide sequence ID" value="NZ_BAAAGS010000050.1"/>
</dbReference>
<evidence type="ECO:0000259" key="3">
    <source>
        <dbReference type="Pfam" id="PF11887"/>
    </source>
</evidence>
<sequence length="347" mass="36107">MPERKHRRTARGRRFLRWGVVALVPVLMAGAGWLALDVHGGKRVTAHFTTAVGIYPESDVRVLGVPVGTVESVEPMGDSVRVEMSIDAGVDLPAEPTALVVTPSVVADRYVQLAPAYTGGPRLTDGAEIPVARTATPVELDELFSSLNELTVALGPTGANADGAVDELLRQSARTLSGNGAPLGESIRRLGDLARTIDDSKGDLFTTVDKLSAFTAVLAANDEQAGHALDQLASISEVLAADRGDLGAALAELNEAVAAVQGFIRDNRGRVRTNVDKLAVVSGLLAEQKASLAEALDTAPNALTNVVEAYNPATGTIDARGNLLEFSAQQGPALPLPDAGTMRGGGR</sequence>
<comment type="caution">
    <text evidence="4">The sequence shown here is derived from an EMBL/GenBank/DDBJ whole genome shotgun (WGS) entry which is preliminary data.</text>
</comment>
<evidence type="ECO:0000313" key="5">
    <source>
        <dbReference type="Proteomes" id="UP001500729"/>
    </source>
</evidence>
<keyword evidence="1" id="KW-0472">Membrane</keyword>
<dbReference type="InterPro" id="IPR005693">
    <property type="entry name" value="Mce"/>
</dbReference>
<dbReference type="EMBL" id="BAAAGS010000050">
    <property type="protein sequence ID" value="GAA0550160.1"/>
    <property type="molecule type" value="Genomic_DNA"/>
</dbReference>
<organism evidence="4 5">
    <name type="scientific">Saccharopolyspora erythraea</name>
    <name type="common">Streptomyces erythraeus</name>
    <dbReference type="NCBI Taxonomy" id="1836"/>
    <lineage>
        <taxon>Bacteria</taxon>
        <taxon>Bacillati</taxon>
        <taxon>Actinomycetota</taxon>
        <taxon>Actinomycetes</taxon>
        <taxon>Pseudonocardiales</taxon>
        <taxon>Pseudonocardiaceae</taxon>
        <taxon>Saccharopolyspora</taxon>
    </lineage>
</organism>
<evidence type="ECO:0000259" key="2">
    <source>
        <dbReference type="Pfam" id="PF02470"/>
    </source>
</evidence>
<proteinExistence type="predicted"/>